<gene>
    <name evidence="2" type="ORF">ACJIZ3_013292</name>
</gene>
<dbReference type="Proteomes" id="UP001634393">
    <property type="component" value="Unassembled WGS sequence"/>
</dbReference>
<dbReference type="PANTHER" id="PTHR34287">
    <property type="entry name" value="OS06G0551500 PROTEIN-RELATED"/>
    <property type="match status" value="1"/>
</dbReference>
<evidence type="ECO:0000313" key="2">
    <source>
        <dbReference type="EMBL" id="KAL3851410.1"/>
    </source>
</evidence>
<feature type="region of interest" description="Disordered" evidence="1">
    <location>
        <begin position="1"/>
        <end position="27"/>
    </location>
</feature>
<evidence type="ECO:0000313" key="3">
    <source>
        <dbReference type="Proteomes" id="UP001634393"/>
    </source>
</evidence>
<dbReference type="PANTHER" id="PTHR34287:SF2">
    <property type="match status" value="1"/>
</dbReference>
<dbReference type="EMBL" id="JBJXBP010000001">
    <property type="protein sequence ID" value="KAL3851410.1"/>
    <property type="molecule type" value="Genomic_DNA"/>
</dbReference>
<keyword evidence="3" id="KW-1185">Reference proteome</keyword>
<proteinExistence type="predicted"/>
<feature type="compositionally biased region" description="Low complexity" evidence="1">
    <location>
        <begin position="1"/>
        <end position="25"/>
    </location>
</feature>
<dbReference type="AlphaFoldDB" id="A0ABD3USZ1"/>
<protein>
    <submittedName>
        <fullName evidence="2">Uncharacterized protein</fullName>
    </submittedName>
</protein>
<sequence length="121" mass="13611">MSISEIPSSPQAASSSSSSSNSSSSHRIQLVSKSVSERLLTKFSDVSEFNFDYSQSGLWSPPIQRNVFLSSPGEIFTQHDMVAKLRNALQTHNSNRRRRSRISFNVRVLVFSKEMLNENTN</sequence>
<name>A0ABD3USZ1_9LAMI</name>
<evidence type="ECO:0000256" key="1">
    <source>
        <dbReference type="SAM" id="MobiDB-lite"/>
    </source>
</evidence>
<organism evidence="2 3">
    <name type="scientific">Penstemon smallii</name>
    <dbReference type="NCBI Taxonomy" id="265156"/>
    <lineage>
        <taxon>Eukaryota</taxon>
        <taxon>Viridiplantae</taxon>
        <taxon>Streptophyta</taxon>
        <taxon>Embryophyta</taxon>
        <taxon>Tracheophyta</taxon>
        <taxon>Spermatophyta</taxon>
        <taxon>Magnoliopsida</taxon>
        <taxon>eudicotyledons</taxon>
        <taxon>Gunneridae</taxon>
        <taxon>Pentapetalae</taxon>
        <taxon>asterids</taxon>
        <taxon>lamiids</taxon>
        <taxon>Lamiales</taxon>
        <taxon>Plantaginaceae</taxon>
        <taxon>Cheloneae</taxon>
        <taxon>Penstemon</taxon>
    </lineage>
</organism>
<accession>A0ABD3USZ1</accession>
<reference evidence="2 3" key="1">
    <citation type="submission" date="2024-12" db="EMBL/GenBank/DDBJ databases">
        <title>The unique morphological basis and parallel evolutionary history of personate flowers in Penstemon.</title>
        <authorList>
            <person name="Depatie T.H."/>
            <person name="Wessinger C.A."/>
        </authorList>
    </citation>
    <scope>NUCLEOTIDE SEQUENCE [LARGE SCALE GENOMIC DNA]</scope>
    <source>
        <strain evidence="2">WTNN_2</strain>
        <tissue evidence="2">Leaf</tissue>
    </source>
</reference>
<comment type="caution">
    <text evidence="2">The sequence shown here is derived from an EMBL/GenBank/DDBJ whole genome shotgun (WGS) entry which is preliminary data.</text>
</comment>